<feature type="region of interest" description="Disordered" evidence="2">
    <location>
        <begin position="128"/>
        <end position="181"/>
    </location>
</feature>
<evidence type="ECO:0000259" key="4">
    <source>
        <dbReference type="Pfam" id="PF07885"/>
    </source>
</evidence>
<dbReference type="GO" id="GO:0016286">
    <property type="term" value="F:small conductance calcium-activated potassium channel activity"/>
    <property type="evidence" value="ECO:0007669"/>
    <property type="project" value="InterPro"/>
</dbReference>
<sequence>MQQSSQSQQQQQQHYRLSSQDYSSFHNNTITDENAPLTDRGLLIRQNLESSRNSQLDKKNPTKEEMTVTAEPQSQNAGGIVDARFSTQGGFSSNIIFQSQYNAFQNQGPNMNAQIINSISREAEQFLPNKNSGTAGNNTSQEYKKDNSLQQQSQQQDQQLQDSMSSHSLDHSNHSKKKESDVQLYNVEAPTIKTAKTMVESTHIRKFLFSSAFRMCILDVIIVACCVMDSEIRWQSKELYDDVFYNQYLNPQFYIVNLLRVISLGCVIATVKYTLMWYDTNIKKLRQRNKLSQSAALPLKLRIKFIVEISVCLIHIPPFADIGCKTFNEKQYLDYITIAAFAKFYIFIRLMKEKSPLNSNSGRFIGSFTNIEFTDLFYIKTWLKDNPFQAMLLAVGALLFSCSYMVYLAERRYPIDCTDFSGKFSTYFNSLWLIIVTVFTVGYGELAPLTDLGRAIAITAALCGLILSATLIGLVHQYLTLNNDEANVLKFIAEHSRIKEYQECALDVIMQAIRIFVVKSQRNKSQRKIQQALLDLDEKINNFRQQRSKSPDRFAAKGALSTIEYQVNIAYSTLKIISDHLSNKKIILLDNSMQAKKFMLEQSMSMVNGQQYANQNYANQSNLNLQSTSRLGNFLKPNKNDLSIIKNDAGTQTFEPRRSTIVHNVVRTCGCRCNCNGQTTVTLNLQSNNEVRRQSINQNDNIDGVINNSYTNSNENSVSEDNNMQMFEAQQIALGELGGQAGLQNQSTATQEVKELRQIVMQRREDIERVFQKIKDMEEKMNQFMTEIMDL</sequence>
<evidence type="ECO:0000313" key="6">
    <source>
        <dbReference type="Proteomes" id="UP000039865"/>
    </source>
</evidence>
<feature type="compositionally biased region" description="Low complexity" evidence="2">
    <location>
        <begin position="1"/>
        <end position="13"/>
    </location>
</feature>
<feature type="coiled-coil region" evidence="1">
    <location>
        <begin position="760"/>
        <end position="787"/>
    </location>
</feature>
<keyword evidence="1" id="KW-0175">Coiled coil</keyword>
<accession>A0A078A862</accession>
<feature type="compositionally biased region" description="Basic and acidic residues" evidence="2">
    <location>
        <begin position="55"/>
        <end position="66"/>
    </location>
</feature>
<feature type="transmembrane region" description="Helical" evidence="3">
    <location>
        <begin position="332"/>
        <end position="351"/>
    </location>
</feature>
<dbReference type="GO" id="GO:0016020">
    <property type="term" value="C:membrane"/>
    <property type="evidence" value="ECO:0007669"/>
    <property type="project" value="InterPro"/>
</dbReference>
<feature type="transmembrane region" description="Helical" evidence="3">
    <location>
        <begin position="427"/>
        <end position="444"/>
    </location>
</feature>
<organism evidence="5 6">
    <name type="scientific">Stylonychia lemnae</name>
    <name type="common">Ciliate</name>
    <dbReference type="NCBI Taxonomy" id="5949"/>
    <lineage>
        <taxon>Eukaryota</taxon>
        <taxon>Sar</taxon>
        <taxon>Alveolata</taxon>
        <taxon>Ciliophora</taxon>
        <taxon>Intramacronucleata</taxon>
        <taxon>Spirotrichea</taxon>
        <taxon>Stichotrichia</taxon>
        <taxon>Sporadotrichida</taxon>
        <taxon>Oxytrichidae</taxon>
        <taxon>Stylonychinae</taxon>
        <taxon>Stylonychia</taxon>
    </lineage>
</organism>
<protein>
    <submittedName>
        <fullName evidence="5">Voltage-gated ion channel superfamily</fullName>
    </submittedName>
</protein>
<dbReference type="InParanoid" id="A0A078A862"/>
<evidence type="ECO:0000256" key="1">
    <source>
        <dbReference type="SAM" id="Coils"/>
    </source>
</evidence>
<feature type="domain" description="Potassium channel" evidence="4">
    <location>
        <begin position="408"/>
        <end position="480"/>
    </location>
</feature>
<name>A0A078A862_STYLE</name>
<evidence type="ECO:0000313" key="5">
    <source>
        <dbReference type="EMBL" id="CDW76966.1"/>
    </source>
</evidence>
<feature type="transmembrane region" description="Helical" evidence="3">
    <location>
        <begin position="388"/>
        <end position="407"/>
    </location>
</feature>
<feature type="transmembrane region" description="Helical" evidence="3">
    <location>
        <begin position="456"/>
        <end position="479"/>
    </location>
</feature>
<keyword evidence="3" id="KW-0472">Membrane</keyword>
<dbReference type="Pfam" id="PF07885">
    <property type="entry name" value="Ion_trans_2"/>
    <property type="match status" value="1"/>
</dbReference>
<feature type="transmembrane region" description="Helical" evidence="3">
    <location>
        <begin position="254"/>
        <end position="278"/>
    </location>
</feature>
<dbReference type="Proteomes" id="UP000039865">
    <property type="component" value="Unassembled WGS sequence"/>
</dbReference>
<dbReference type="InterPro" id="IPR013099">
    <property type="entry name" value="K_chnl_dom"/>
</dbReference>
<feature type="region of interest" description="Disordered" evidence="2">
    <location>
        <begin position="1"/>
        <end position="79"/>
    </location>
</feature>
<dbReference type="SUPFAM" id="SSF81324">
    <property type="entry name" value="Voltage-gated potassium channels"/>
    <property type="match status" value="1"/>
</dbReference>
<keyword evidence="3" id="KW-1133">Transmembrane helix</keyword>
<keyword evidence="6" id="KW-1185">Reference proteome</keyword>
<feature type="compositionally biased region" description="Polar residues" evidence="2">
    <location>
        <begin position="14"/>
        <end position="32"/>
    </location>
</feature>
<dbReference type="Gene3D" id="1.10.287.70">
    <property type="match status" value="1"/>
</dbReference>
<evidence type="ECO:0000256" key="2">
    <source>
        <dbReference type="SAM" id="MobiDB-lite"/>
    </source>
</evidence>
<feature type="compositionally biased region" description="Basic and acidic residues" evidence="2">
    <location>
        <begin position="168"/>
        <end position="181"/>
    </location>
</feature>
<reference evidence="5 6" key="1">
    <citation type="submission" date="2014-06" db="EMBL/GenBank/DDBJ databases">
        <authorList>
            <person name="Swart Estienne"/>
        </authorList>
    </citation>
    <scope>NUCLEOTIDE SEQUENCE [LARGE SCALE GENOMIC DNA]</scope>
    <source>
        <strain evidence="5 6">130c</strain>
    </source>
</reference>
<dbReference type="OrthoDB" id="73653at2759"/>
<feature type="compositionally biased region" description="Low complexity" evidence="2">
    <location>
        <begin position="148"/>
        <end position="167"/>
    </location>
</feature>
<feature type="compositionally biased region" description="Polar residues" evidence="2">
    <location>
        <begin position="128"/>
        <end position="141"/>
    </location>
</feature>
<dbReference type="InterPro" id="IPR015449">
    <property type="entry name" value="K_chnl_Ca-activ_SK"/>
</dbReference>
<dbReference type="EMBL" id="CCKQ01005709">
    <property type="protein sequence ID" value="CDW76966.1"/>
    <property type="molecule type" value="Genomic_DNA"/>
</dbReference>
<dbReference type="PANTHER" id="PTHR10153">
    <property type="entry name" value="SMALL CONDUCTANCE CALCIUM-ACTIVATED POTASSIUM CHANNEL"/>
    <property type="match status" value="1"/>
</dbReference>
<keyword evidence="3" id="KW-0812">Transmembrane</keyword>
<dbReference type="AlphaFoldDB" id="A0A078A862"/>
<evidence type="ECO:0000256" key="3">
    <source>
        <dbReference type="SAM" id="Phobius"/>
    </source>
</evidence>
<proteinExistence type="predicted"/>
<gene>
    <name evidence="5" type="primary">Contig1196.g1294</name>
    <name evidence="5" type="ORF">STYLEM_5931</name>
</gene>